<organism evidence="2">
    <name type="scientific">gut metagenome</name>
    <dbReference type="NCBI Taxonomy" id="749906"/>
    <lineage>
        <taxon>unclassified sequences</taxon>
        <taxon>metagenomes</taxon>
        <taxon>organismal metagenomes</taxon>
    </lineage>
</organism>
<comment type="caution">
    <text evidence="2">The sequence shown here is derived from an EMBL/GenBank/DDBJ whole genome shotgun (WGS) entry which is preliminary data.</text>
</comment>
<protein>
    <recommendedName>
        <fullName evidence="1">DUF306 domain-containing protein</fullName>
    </recommendedName>
</protein>
<feature type="domain" description="DUF306" evidence="1">
    <location>
        <begin position="33"/>
        <end position="140"/>
    </location>
</feature>
<dbReference type="Gene3D" id="2.40.128.270">
    <property type="match status" value="2"/>
</dbReference>
<proteinExistence type="predicted"/>
<dbReference type="PROSITE" id="PS51257">
    <property type="entry name" value="PROKAR_LIPOPROTEIN"/>
    <property type="match status" value="1"/>
</dbReference>
<accession>J9FMY4</accession>
<gene>
    <name evidence="2" type="ORF">EVA_20921</name>
</gene>
<dbReference type="InterPro" id="IPR038670">
    <property type="entry name" value="HslJ-like_sf"/>
</dbReference>
<dbReference type="InterPro" id="IPR005184">
    <property type="entry name" value="DUF306_Meta_HslJ"/>
</dbReference>
<evidence type="ECO:0000259" key="1">
    <source>
        <dbReference type="Pfam" id="PF03724"/>
    </source>
</evidence>
<dbReference type="Pfam" id="PF03724">
    <property type="entry name" value="META"/>
    <property type="match status" value="2"/>
</dbReference>
<sequence length="270" mass="28768">MNKVLVFICVAGAAFAMSSCRSSEQALPLSSMNGEWSIVEVNGTKVVPGESQVYPFIAFDTATGRVSGNSGCNHMTGSFDINAKPGTLELGAMGSTRMMCPDMTTEENVLNALAQVKGYKDAGENKVYLCNADDRPVVTLVKKESDATVSGLEGEWSVKEVNGEAVPSGMENQPFVAFDVMKKSIHGNAGCNLINGSFETSDSNAKSISFPNVASTMMSCPDMEIETKILKAMNEVKSFDVLAGGNVGLYDADNNLVLVLEKNNLSSLHY</sequence>
<dbReference type="PANTHER" id="PTHR35535:SF1">
    <property type="entry name" value="HEAT SHOCK PROTEIN HSLJ"/>
    <property type="match status" value="1"/>
</dbReference>
<dbReference type="PANTHER" id="PTHR35535">
    <property type="entry name" value="HEAT SHOCK PROTEIN HSLJ"/>
    <property type="match status" value="1"/>
</dbReference>
<reference evidence="2" key="1">
    <citation type="journal article" date="2012" name="PLoS ONE">
        <title>Gene sets for utilization of primary and secondary nutrition supplies in the distal gut of endangered iberian lynx.</title>
        <authorList>
            <person name="Alcaide M."/>
            <person name="Messina E."/>
            <person name="Richter M."/>
            <person name="Bargiela R."/>
            <person name="Peplies J."/>
            <person name="Huws S.A."/>
            <person name="Newbold C.J."/>
            <person name="Golyshin P.N."/>
            <person name="Simon M.A."/>
            <person name="Lopez G."/>
            <person name="Yakimov M.M."/>
            <person name="Ferrer M."/>
        </authorList>
    </citation>
    <scope>NUCLEOTIDE SEQUENCE</scope>
</reference>
<dbReference type="InterPro" id="IPR053147">
    <property type="entry name" value="Hsp_HslJ-like"/>
</dbReference>
<evidence type="ECO:0000313" key="2">
    <source>
        <dbReference type="EMBL" id="EJW90972.1"/>
    </source>
</evidence>
<name>J9FMY4_9ZZZZ</name>
<dbReference type="EMBL" id="AMCI01008488">
    <property type="protein sequence ID" value="EJW90972.1"/>
    <property type="molecule type" value="Genomic_DNA"/>
</dbReference>
<dbReference type="AlphaFoldDB" id="J9FMY4"/>
<feature type="domain" description="DUF306" evidence="1">
    <location>
        <begin position="153"/>
        <end position="259"/>
    </location>
</feature>